<dbReference type="GO" id="GO:0042910">
    <property type="term" value="F:xenobiotic transmembrane transporter activity"/>
    <property type="evidence" value="ECO:0007669"/>
    <property type="project" value="InterPro"/>
</dbReference>
<dbReference type="PANTHER" id="PTHR11206">
    <property type="entry name" value="MULTIDRUG RESISTANCE PROTEIN"/>
    <property type="match status" value="1"/>
</dbReference>
<keyword evidence="8" id="KW-1185">Reference proteome</keyword>
<dbReference type="Proteomes" id="UP001367508">
    <property type="component" value="Unassembled WGS sequence"/>
</dbReference>
<dbReference type="GO" id="GO:1990961">
    <property type="term" value="P:xenobiotic detoxification by transmembrane export across the plasma membrane"/>
    <property type="evidence" value="ECO:0007669"/>
    <property type="project" value="InterPro"/>
</dbReference>
<organism evidence="7 8">
    <name type="scientific">Canavalia gladiata</name>
    <name type="common">Sword bean</name>
    <name type="synonym">Dolichos gladiatus</name>
    <dbReference type="NCBI Taxonomy" id="3824"/>
    <lineage>
        <taxon>Eukaryota</taxon>
        <taxon>Viridiplantae</taxon>
        <taxon>Streptophyta</taxon>
        <taxon>Embryophyta</taxon>
        <taxon>Tracheophyta</taxon>
        <taxon>Spermatophyta</taxon>
        <taxon>Magnoliopsida</taxon>
        <taxon>eudicotyledons</taxon>
        <taxon>Gunneridae</taxon>
        <taxon>Pentapetalae</taxon>
        <taxon>rosids</taxon>
        <taxon>fabids</taxon>
        <taxon>Fabales</taxon>
        <taxon>Fabaceae</taxon>
        <taxon>Papilionoideae</taxon>
        <taxon>50 kb inversion clade</taxon>
        <taxon>NPAAA clade</taxon>
        <taxon>indigoferoid/millettioid clade</taxon>
        <taxon>Phaseoleae</taxon>
        <taxon>Canavalia</taxon>
    </lineage>
</organism>
<feature type="transmembrane region" description="Helical" evidence="6">
    <location>
        <begin position="97"/>
        <end position="114"/>
    </location>
</feature>
<evidence type="ECO:0000313" key="8">
    <source>
        <dbReference type="Proteomes" id="UP001367508"/>
    </source>
</evidence>
<feature type="transmembrane region" description="Helical" evidence="6">
    <location>
        <begin position="273"/>
        <end position="295"/>
    </location>
</feature>
<dbReference type="GO" id="GO:0016020">
    <property type="term" value="C:membrane"/>
    <property type="evidence" value="ECO:0007669"/>
    <property type="project" value="UniProtKB-SubCell"/>
</dbReference>
<evidence type="ECO:0000256" key="4">
    <source>
        <dbReference type="ARBA" id="ARBA00022989"/>
    </source>
</evidence>
<gene>
    <name evidence="7" type="ORF">VNO77_00094</name>
</gene>
<dbReference type="InterPro" id="IPR045069">
    <property type="entry name" value="MATE_euk"/>
</dbReference>
<evidence type="ECO:0000256" key="1">
    <source>
        <dbReference type="ARBA" id="ARBA00004141"/>
    </source>
</evidence>
<keyword evidence="4 6" id="KW-1133">Transmembrane helix</keyword>
<dbReference type="InterPro" id="IPR002528">
    <property type="entry name" value="MATE_fam"/>
</dbReference>
<dbReference type="CDD" id="cd13132">
    <property type="entry name" value="MATE_eukaryotic"/>
    <property type="match status" value="1"/>
</dbReference>
<dbReference type="AlphaFoldDB" id="A0AAN9MNP5"/>
<name>A0AAN9MNP5_CANGL</name>
<comment type="subcellular location">
    <subcellularLocation>
        <location evidence="1">Membrane</location>
        <topology evidence="1">Multi-pass membrane protein</topology>
    </subcellularLocation>
</comment>
<feature type="transmembrane region" description="Helical" evidence="6">
    <location>
        <begin position="16"/>
        <end position="41"/>
    </location>
</feature>
<sequence length="312" mass="34371">MRIQREEVVKEVKKQLWLAVPLFSVGILQYILQTISVMFVGHLGTLSLSAASMATSFASVTGFNLLMGLATALDTFCGQSNGAGQYHMLGIHMQRSMIVVLMMSVFLAIIWANTEPILIAMHQNKAISKEAGSYARFMIPSLFAYGLLQCFLKFLQTQNIVFPMVVTSAITATLHVLLCWVLVFKTRLGSRGAALSNSICYWVNAILISMYVKFSSSCKQSWTGFSKSALHNLLDFLKLAVPSTLMHCLKVWTFELMVLMSGLLPNPALETSVLSICLNTFGLAWMIPFGFSAAISVRVSNELDTLVANAQK</sequence>
<accession>A0AAN9MNP5</accession>
<evidence type="ECO:0000256" key="3">
    <source>
        <dbReference type="ARBA" id="ARBA00022692"/>
    </source>
</evidence>
<feature type="transmembrane region" description="Helical" evidence="6">
    <location>
        <begin position="195"/>
        <end position="212"/>
    </location>
</feature>
<feature type="transmembrane region" description="Helical" evidence="6">
    <location>
        <begin position="53"/>
        <end position="76"/>
    </location>
</feature>
<evidence type="ECO:0000313" key="7">
    <source>
        <dbReference type="EMBL" id="KAK7358170.1"/>
    </source>
</evidence>
<dbReference type="NCBIfam" id="TIGR00797">
    <property type="entry name" value="matE"/>
    <property type="match status" value="1"/>
</dbReference>
<dbReference type="Pfam" id="PF01554">
    <property type="entry name" value="MatE"/>
    <property type="match status" value="2"/>
</dbReference>
<reference evidence="7 8" key="1">
    <citation type="submission" date="2024-01" db="EMBL/GenBank/DDBJ databases">
        <title>The genomes of 5 underutilized Papilionoideae crops provide insights into root nodulation and disease resistanc.</title>
        <authorList>
            <person name="Jiang F."/>
        </authorList>
    </citation>
    <scope>NUCLEOTIDE SEQUENCE [LARGE SCALE GENOMIC DNA]</scope>
    <source>
        <strain evidence="7">LVBAO_FW01</strain>
        <tissue evidence="7">Leaves</tissue>
    </source>
</reference>
<keyword evidence="3 6" id="KW-0812">Transmembrane</keyword>
<dbReference type="GO" id="GO:0015297">
    <property type="term" value="F:antiporter activity"/>
    <property type="evidence" value="ECO:0007669"/>
    <property type="project" value="InterPro"/>
</dbReference>
<protein>
    <submittedName>
        <fullName evidence="7">Uncharacterized protein</fullName>
    </submittedName>
</protein>
<comment type="caution">
    <text evidence="7">The sequence shown here is derived from an EMBL/GenBank/DDBJ whole genome shotgun (WGS) entry which is preliminary data.</text>
</comment>
<feature type="transmembrane region" description="Helical" evidence="6">
    <location>
        <begin position="233"/>
        <end position="253"/>
    </location>
</feature>
<comment type="similarity">
    <text evidence="2">Belongs to the multi antimicrobial extrusion (MATE) (TC 2.A.66.1) family.</text>
</comment>
<dbReference type="EMBL" id="JAYMYQ010000001">
    <property type="protein sequence ID" value="KAK7358170.1"/>
    <property type="molecule type" value="Genomic_DNA"/>
</dbReference>
<evidence type="ECO:0000256" key="5">
    <source>
        <dbReference type="ARBA" id="ARBA00023136"/>
    </source>
</evidence>
<evidence type="ECO:0000256" key="6">
    <source>
        <dbReference type="SAM" id="Phobius"/>
    </source>
</evidence>
<evidence type="ECO:0000256" key="2">
    <source>
        <dbReference type="ARBA" id="ARBA00010199"/>
    </source>
</evidence>
<proteinExistence type="inferred from homology"/>
<feature type="transmembrane region" description="Helical" evidence="6">
    <location>
        <begin position="161"/>
        <end position="183"/>
    </location>
</feature>
<keyword evidence="5 6" id="KW-0472">Membrane</keyword>
<feature type="transmembrane region" description="Helical" evidence="6">
    <location>
        <begin position="134"/>
        <end position="154"/>
    </location>
</feature>